<proteinExistence type="predicted"/>
<protein>
    <submittedName>
        <fullName evidence="1">Uncharacterized protein</fullName>
    </submittedName>
</protein>
<organism evidence="1 2">
    <name type="scientific">Trichonephila clavipes</name>
    <name type="common">Golden silk orbweaver</name>
    <name type="synonym">Nephila clavipes</name>
    <dbReference type="NCBI Taxonomy" id="2585209"/>
    <lineage>
        <taxon>Eukaryota</taxon>
        <taxon>Metazoa</taxon>
        <taxon>Ecdysozoa</taxon>
        <taxon>Arthropoda</taxon>
        <taxon>Chelicerata</taxon>
        <taxon>Arachnida</taxon>
        <taxon>Araneae</taxon>
        <taxon>Araneomorphae</taxon>
        <taxon>Entelegynae</taxon>
        <taxon>Araneoidea</taxon>
        <taxon>Nephilidae</taxon>
        <taxon>Trichonephila</taxon>
    </lineage>
</organism>
<sequence length="68" mass="7770">MEARGRPSSVTTDLNTVHLEELIQGDERVGLNEDWLDEGIEETLIRNKVHFRRCCSNSCLELAQWPGT</sequence>
<dbReference type="Proteomes" id="UP000887159">
    <property type="component" value="Unassembled WGS sequence"/>
</dbReference>
<keyword evidence="2" id="KW-1185">Reference proteome</keyword>
<dbReference type="EMBL" id="BMAU01021192">
    <property type="protein sequence ID" value="GFX96569.1"/>
    <property type="molecule type" value="Genomic_DNA"/>
</dbReference>
<name>A0A8X6V837_TRICX</name>
<reference evidence="1" key="1">
    <citation type="submission" date="2020-08" db="EMBL/GenBank/DDBJ databases">
        <title>Multicomponent nature underlies the extraordinary mechanical properties of spider dragline silk.</title>
        <authorList>
            <person name="Kono N."/>
            <person name="Nakamura H."/>
            <person name="Mori M."/>
            <person name="Yoshida Y."/>
            <person name="Ohtoshi R."/>
            <person name="Malay A.D."/>
            <person name="Moran D.A.P."/>
            <person name="Tomita M."/>
            <person name="Numata K."/>
            <person name="Arakawa K."/>
        </authorList>
    </citation>
    <scope>NUCLEOTIDE SEQUENCE</scope>
</reference>
<gene>
    <name evidence="1" type="ORF">TNCV_1442431</name>
</gene>
<accession>A0A8X6V837</accession>
<evidence type="ECO:0000313" key="2">
    <source>
        <dbReference type="Proteomes" id="UP000887159"/>
    </source>
</evidence>
<evidence type="ECO:0000313" key="1">
    <source>
        <dbReference type="EMBL" id="GFX96569.1"/>
    </source>
</evidence>
<comment type="caution">
    <text evidence="1">The sequence shown here is derived from an EMBL/GenBank/DDBJ whole genome shotgun (WGS) entry which is preliminary data.</text>
</comment>
<dbReference type="AlphaFoldDB" id="A0A8X6V837"/>